<dbReference type="Proteomes" id="UP000887228">
    <property type="component" value="Unassembled WGS sequence"/>
</dbReference>
<comment type="caution">
    <text evidence="1">The sequence shown here is derived from an EMBL/GenBank/DDBJ whole genome shotgun (WGS) entry which is preliminary data.</text>
</comment>
<evidence type="ECO:0000313" key="1">
    <source>
        <dbReference type="EMBL" id="GIZ89539.1"/>
    </source>
</evidence>
<dbReference type="RefSeq" id="WP_203788977.1">
    <property type="nucleotide sequence ID" value="NZ_AP024354.1"/>
</dbReference>
<dbReference type="Proteomes" id="UP000887212">
    <property type="component" value="Unassembled WGS sequence"/>
</dbReference>
<evidence type="ECO:0000313" key="3">
    <source>
        <dbReference type="Proteomes" id="UP000887212"/>
    </source>
</evidence>
<accession>A0AA37CHS4</accession>
<dbReference type="EMBL" id="BPMS01000013">
    <property type="protein sequence ID" value="GIZ89539.1"/>
    <property type="molecule type" value="Genomic_DNA"/>
</dbReference>
<gene>
    <name evidence="1" type="ORF">KAM435_28660</name>
    <name evidence="2" type="ORF">KAM436_29100</name>
</gene>
<dbReference type="EMBL" id="BPMT01000012">
    <property type="protein sequence ID" value="GIZ93942.1"/>
    <property type="molecule type" value="Genomic_DNA"/>
</dbReference>
<evidence type="ECO:0000313" key="2">
    <source>
        <dbReference type="EMBL" id="GIZ93942.1"/>
    </source>
</evidence>
<protein>
    <submittedName>
        <fullName evidence="1">Uncharacterized protein</fullName>
    </submittedName>
</protein>
<sequence>MPDSQYERLPQAGDIERHTGLEILYLAPRPVPTGQAAISAQQMHREINSTYLDFAQGTGRIEFGVRVTMAMSSTLEIIHKYHIISAQISAWEKPF</sequence>
<proteinExistence type="predicted"/>
<name>A0AA37CHS4_AQUAC</name>
<reference evidence="1 4" key="1">
    <citation type="submission" date="2021-07" db="EMBL/GenBank/DDBJ databases">
        <title>Whole genome sequencing of carbapenem-resistant Pseudomonas spp. isolated in Japan.</title>
        <authorList>
            <person name="Suzuki M."/>
            <person name="Maehana S."/>
            <person name="Kitasato H."/>
        </authorList>
    </citation>
    <scope>NUCLEOTIDE SEQUENCE</scope>
    <source>
        <strain evidence="1">KAM435</strain>
        <strain evidence="2 4">KAM436</strain>
    </source>
</reference>
<dbReference type="AlphaFoldDB" id="A0AA37CHS4"/>
<evidence type="ECO:0000313" key="4">
    <source>
        <dbReference type="Proteomes" id="UP000887228"/>
    </source>
</evidence>
<organism evidence="1 3">
    <name type="scientific">Aquipseudomonas alcaligenes</name>
    <name type="common">Pseudomonas alcaligenes</name>
    <dbReference type="NCBI Taxonomy" id="43263"/>
    <lineage>
        <taxon>Bacteria</taxon>
        <taxon>Pseudomonadati</taxon>
        <taxon>Pseudomonadota</taxon>
        <taxon>Gammaproteobacteria</taxon>
        <taxon>Pseudomonadales</taxon>
        <taxon>Pseudomonadaceae</taxon>
        <taxon>Aquipseudomonas</taxon>
    </lineage>
</organism>